<accession>A0A1G7YY43</accession>
<dbReference type="RefSeq" id="WP_091270542.1">
    <property type="nucleotide sequence ID" value="NZ_FNDK01000001.1"/>
</dbReference>
<evidence type="ECO:0000313" key="2">
    <source>
        <dbReference type="Proteomes" id="UP000199163"/>
    </source>
</evidence>
<dbReference type="GO" id="GO:0005737">
    <property type="term" value="C:cytoplasm"/>
    <property type="evidence" value="ECO:0007669"/>
    <property type="project" value="TreeGrafter"/>
</dbReference>
<proteinExistence type="predicted"/>
<gene>
    <name evidence="1" type="ORF">SAMN05192534_101314</name>
</gene>
<name>A0A1G7YY43_9BACI</name>
<evidence type="ECO:0000313" key="1">
    <source>
        <dbReference type="EMBL" id="SDH01196.1"/>
    </source>
</evidence>
<dbReference type="EMBL" id="FNDK01000001">
    <property type="protein sequence ID" value="SDH01196.1"/>
    <property type="molecule type" value="Genomic_DNA"/>
</dbReference>
<dbReference type="STRING" id="568899.SAMN05192534_101314"/>
<reference evidence="1 2" key="1">
    <citation type="submission" date="2016-10" db="EMBL/GenBank/DDBJ databases">
        <authorList>
            <person name="de Groot N.N."/>
        </authorList>
    </citation>
    <scope>NUCLEOTIDE SEQUENCE [LARGE SCALE GENOMIC DNA]</scope>
    <source>
        <strain evidence="1 2">DSM 21632</strain>
    </source>
</reference>
<dbReference type="GO" id="GO:0016879">
    <property type="term" value="F:ligase activity, forming carbon-nitrogen bonds"/>
    <property type="evidence" value="ECO:0007669"/>
    <property type="project" value="TreeGrafter"/>
</dbReference>
<dbReference type="Pfam" id="PF14398">
    <property type="entry name" value="ATPgrasp_YheCD"/>
    <property type="match status" value="1"/>
</dbReference>
<protein>
    <submittedName>
        <fullName evidence="1">YheC/D like ATP-grasp</fullName>
    </submittedName>
</protein>
<dbReference type="Gene3D" id="3.30.470.20">
    <property type="entry name" value="ATP-grasp fold, B domain"/>
    <property type="match status" value="1"/>
</dbReference>
<dbReference type="AlphaFoldDB" id="A0A1G7YY43"/>
<dbReference type="PANTHER" id="PTHR21621">
    <property type="entry name" value="RIBOSOMAL PROTEIN S6 MODIFICATION PROTEIN"/>
    <property type="match status" value="1"/>
</dbReference>
<dbReference type="SUPFAM" id="SSF56059">
    <property type="entry name" value="Glutathione synthetase ATP-binding domain-like"/>
    <property type="match status" value="1"/>
</dbReference>
<sequence>MKINGRNKWKLYLAMNKKKELRPYLVLTKKWAKKNFLAMLRKYKSIVVKPNKGLKATNVYFITKRKKDYAVQLYENKCYFPTAQKAYMYMKQKIKQSSYIIQRRIRTAKVNGRIFDMRVIIQRKSTRSPWTATAYKARVARKDRFVTNASKGGSTLTYHEAMNQSNVSAVDYDELLQQIKEVSVLAAQSLNPYYPNKRLYGIDIAVRKDGSLHIFEINRKPALKGFSATQQETIKTFKQAG</sequence>
<organism evidence="1 2">
    <name type="scientific">Alteribacillus persepolensis</name>
    <dbReference type="NCBI Taxonomy" id="568899"/>
    <lineage>
        <taxon>Bacteria</taxon>
        <taxon>Bacillati</taxon>
        <taxon>Bacillota</taxon>
        <taxon>Bacilli</taxon>
        <taxon>Bacillales</taxon>
        <taxon>Bacillaceae</taxon>
        <taxon>Alteribacillus</taxon>
    </lineage>
</organism>
<dbReference type="OrthoDB" id="7869153at2"/>
<dbReference type="PANTHER" id="PTHR21621:SF0">
    <property type="entry name" value="BETA-CITRYLGLUTAMATE SYNTHASE B-RELATED"/>
    <property type="match status" value="1"/>
</dbReference>
<dbReference type="InterPro" id="IPR026838">
    <property type="entry name" value="YheC/D"/>
</dbReference>
<dbReference type="Proteomes" id="UP000199163">
    <property type="component" value="Unassembled WGS sequence"/>
</dbReference>
<keyword evidence="2" id="KW-1185">Reference proteome</keyword>